<gene>
    <name evidence="7" type="ORF">L484_003931</name>
</gene>
<feature type="compositionally biased region" description="Basic and acidic residues" evidence="5">
    <location>
        <begin position="279"/>
        <end position="290"/>
    </location>
</feature>
<proteinExistence type="inferred from homology"/>
<name>W9QYM7_9ROSA</name>
<dbReference type="GO" id="GO:0005737">
    <property type="term" value="C:cytoplasm"/>
    <property type="evidence" value="ECO:0007669"/>
    <property type="project" value="UniProtKB-SubCell"/>
</dbReference>
<dbReference type="GO" id="GO:0003729">
    <property type="term" value="F:mRNA binding"/>
    <property type="evidence" value="ECO:0007669"/>
    <property type="project" value="UniProtKB-UniRule"/>
</dbReference>
<evidence type="ECO:0000256" key="4">
    <source>
        <dbReference type="RuleBase" id="RU369095"/>
    </source>
</evidence>
<dbReference type="GO" id="GO:1990247">
    <property type="term" value="F:N6-methyladenosine-containing RNA reader activity"/>
    <property type="evidence" value="ECO:0007669"/>
    <property type="project" value="UniProtKB-UniRule"/>
</dbReference>
<evidence type="ECO:0000256" key="1">
    <source>
        <dbReference type="ARBA" id="ARBA00004496"/>
    </source>
</evidence>
<dbReference type="FunFam" id="3.10.590.10:FF:000001">
    <property type="entry name" value="YTH domain family 1, isoform CRA_a"/>
    <property type="match status" value="1"/>
</dbReference>
<feature type="domain" description="YTH" evidence="6">
    <location>
        <begin position="355"/>
        <end position="492"/>
    </location>
</feature>
<feature type="region of interest" description="Disordered" evidence="5">
    <location>
        <begin position="279"/>
        <end position="333"/>
    </location>
</feature>
<reference evidence="8" key="1">
    <citation type="submission" date="2013-01" db="EMBL/GenBank/DDBJ databases">
        <title>Draft Genome Sequence of a Mulberry Tree, Morus notabilis C.K. Schneid.</title>
        <authorList>
            <person name="He N."/>
            <person name="Zhao S."/>
        </authorList>
    </citation>
    <scope>NUCLEOTIDE SEQUENCE</scope>
</reference>
<sequence length="613" mass="66882">MDASRDDRDRVASSASGERPVNPDGLTEQPLSPTKDGRIVSANSSDAAIVGPSRNVTGQPDFLDAGGSAYGSSTGTWNGYSQYLNADGLPVVSPFIYNDNQSLVFHSGYGFNPEIAYGQYSPVATPLPPLMMDGQLYSPQQLPFSTSFYPQSAPPNMAHISSAFQVPPTELMTPESSNIDNIFFGPGSGYLVNFGSLGGGNLSGNLNSSPLTSPTVYPQPMGILGPYENNFGQISQQHSPTHGFGLMSGPHYPHTSQNSSFGGASFSYSVASDMNHLTLDKGRRRDRDQDSISVSNDSRDIFNDRNRGPRASKLKGKSGTEQGSSTGASRNNSSASGILLDAYNRPDFFTDYENAKFFIIKSFSEDNVHKSIKYNIWASTPHGNKKLDAAYQEAKEIQPNCPIFLFFSVNASGQFCGVAEMVGPVDFEKNADYWQQDRWNGQFPVKWHVVKDVPNIRFRHILLDNNDNKPVTHSRDSQEVGLKQGVEMLKIFKDHDSRTSMLDDFTFYDDREKSFKERKAKQPQVLSTVDAANKLVHEMSSTFGLTLNLKDGSDKAGSSELSVNSRKDTQASFEHESLNQMSGTLSQGSGAEEGDKVVAAVLGEESVDKEATV</sequence>
<dbReference type="PANTHER" id="PTHR12357">
    <property type="entry name" value="YTH YT521-B HOMOLOGY DOMAIN-CONTAINING"/>
    <property type="match status" value="1"/>
</dbReference>
<dbReference type="PROSITE" id="PS50882">
    <property type="entry name" value="YTH"/>
    <property type="match status" value="1"/>
</dbReference>
<feature type="compositionally biased region" description="Basic and acidic residues" evidence="5">
    <location>
        <begin position="297"/>
        <end position="307"/>
    </location>
</feature>
<feature type="compositionally biased region" description="Polar residues" evidence="5">
    <location>
        <begin position="319"/>
        <end position="333"/>
    </location>
</feature>
<dbReference type="GO" id="GO:0061157">
    <property type="term" value="P:mRNA destabilization"/>
    <property type="evidence" value="ECO:0007669"/>
    <property type="project" value="TreeGrafter"/>
</dbReference>
<accession>W9QYM7</accession>
<evidence type="ECO:0000256" key="5">
    <source>
        <dbReference type="SAM" id="MobiDB-lite"/>
    </source>
</evidence>
<dbReference type="PANTHER" id="PTHR12357:SF77">
    <property type="entry name" value="YTH DOMAIN-CONTAINING FAMILY PROTEIN"/>
    <property type="match status" value="1"/>
</dbReference>
<feature type="compositionally biased region" description="Basic and acidic residues" evidence="5">
    <location>
        <begin position="1"/>
        <end position="11"/>
    </location>
</feature>
<comment type="function">
    <text evidence="4">Specifically recognizes and binds N6-methyladenosine (m6A)-containing RNAs, and regulates mRNA stability. M6A is a modification present at internal sites of mRNAs and some non-coding RNAs and plays a role in mRNA stability and processing.</text>
</comment>
<feature type="region of interest" description="Disordered" evidence="5">
    <location>
        <begin position="553"/>
        <end position="592"/>
    </location>
</feature>
<feature type="compositionally biased region" description="Basic and acidic residues" evidence="5">
    <location>
        <begin position="565"/>
        <end position="577"/>
    </location>
</feature>
<dbReference type="CDD" id="cd21134">
    <property type="entry name" value="YTH"/>
    <property type="match status" value="1"/>
</dbReference>
<dbReference type="AlphaFoldDB" id="W9QYM7"/>
<evidence type="ECO:0000259" key="6">
    <source>
        <dbReference type="PROSITE" id="PS50882"/>
    </source>
</evidence>
<dbReference type="Gene3D" id="3.10.590.10">
    <property type="entry name" value="ph1033 like domains"/>
    <property type="match status" value="1"/>
</dbReference>
<dbReference type="Pfam" id="PF04146">
    <property type="entry name" value="YTH"/>
    <property type="match status" value="1"/>
</dbReference>
<feature type="region of interest" description="Disordered" evidence="5">
    <location>
        <begin position="233"/>
        <end position="258"/>
    </location>
</feature>
<dbReference type="KEGG" id="mnt:21387447"/>
<protein>
    <recommendedName>
        <fullName evidence="4">YTH domain-containing family protein</fullName>
    </recommendedName>
</protein>
<keyword evidence="8" id="KW-1185">Reference proteome</keyword>
<organism evidence="7 8">
    <name type="scientific">Morus notabilis</name>
    <dbReference type="NCBI Taxonomy" id="981085"/>
    <lineage>
        <taxon>Eukaryota</taxon>
        <taxon>Viridiplantae</taxon>
        <taxon>Streptophyta</taxon>
        <taxon>Embryophyta</taxon>
        <taxon>Tracheophyta</taxon>
        <taxon>Spermatophyta</taxon>
        <taxon>Magnoliopsida</taxon>
        <taxon>eudicotyledons</taxon>
        <taxon>Gunneridae</taxon>
        <taxon>Pentapetalae</taxon>
        <taxon>rosids</taxon>
        <taxon>fabids</taxon>
        <taxon>Rosales</taxon>
        <taxon>Moraceae</taxon>
        <taxon>Moreae</taxon>
        <taxon>Morus</taxon>
    </lineage>
</organism>
<dbReference type="EMBL" id="KE344365">
    <property type="protein sequence ID" value="EXB58675.1"/>
    <property type="molecule type" value="Genomic_DNA"/>
</dbReference>
<comment type="subcellular location">
    <subcellularLocation>
        <location evidence="1">Cytoplasm</location>
    </subcellularLocation>
</comment>
<dbReference type="Proteomes" id="UP000030645">
    <property type="component" value="Unassembled WGS sequence"/>
</dbReference>
<evidence type="ECO:0000313" key="7">
    <source>
        <dbReference type="EMBL" id="EXB58675.1"/>
    </source>
</evidence>
<keyword evidence="3 4" id="KW-0694">RNA-binding</keyword>
<dbReference type="eggNOG" id="KOG1901">
    <property type="taxonomic scope" value="Eukaryota"/>
</dbReference>
<keyword evidence="2" id="KW-0963">Cytoplasm</keyword>
<feature type="compositionally biased region" description="Polar residues" evidence="5">
    <location>
        <begin position="578"/>
        <end position="589"/>
    </location>
</feature>
<evidence type="ECO:0000256" key="2">
    <source>
        <dbReference type="ARBA" id="ARBA00022490"/>
    </source>
</evidence>
<dbReference type="OrthoDB" id="306690at2759"/>
<dbReference type="InterPro" id="IPR045168">
    <property type="entry name" value="YTH_prot"/>
</dbReference>
<evidence type="ECO:0000313" key="8">
    <source>
        <dbReference type="Proteomes" id="UP000030645"/>
    </source>
</evidence>
<comment type="similarity">
    <text evidence="4">Belongs to the YTHDF family.</text>
</comment>
<dbReference type="STRING" id="981085.W9QYM7"/>
<feature type="region of interest" description="Disordered" evidence="5">
    <location>
        <begin position="1"/>
        <end position="60"/>
    </location>
</feature>
<evidence type="ECO:0000256" key="3">
    <source>
        <dbReference type="ARBA" id="ARBA00022884"/>
    </source>
</evidence>
<dbReference type="InterPro" id="IPR007275">
    <property type="entry name" value="YTH_domain"/>
</dbReference>